<comment type="caution">
    <text evidence="1">The sequence shown here is derived from an EMBL/GenBank/DDBJ whole genome shotgun (WGS) entry which is preliminary data.</text>
</comment>
<sequence>MTQIERQTAKQKFRNAPHPFPDTIGAIDCTHVKILAPRVHEEAYVSGHHEGHSLNIQAIRDQSVASFINYTKNKL</sequence>
<evidence type="ECO:0008006" key="3">
    <source>
        <dbReference type="Google" id="ProtNLM"/>
    </source>
</evidence>
<dbReference type="EMBL" id="JTDY01005539">
    <property type="protein sequence ID" value="KOB66904.1"/>
    <property type="molecule type" value="Genomic_DNA"/>
</dbReference>
<evidence type="ECO:0000313" key="1">
    <source>
        <dbReference type="EMBL" id="KOB66904.1"/>
    </source>
</evidence>
<evidence type="ECO:0000313" key="2">
    <source>
        <dbReference type="Proteomes" id="UP000037510"/>
    </source>
</evidence>
<reference evidence="1 2" key="1">
    <citation type="journal article" date="2015" name="Genome Biol. Evol.">
        <title>The genome of winter moth (Operophtera brumata) provides a genomic perspective on sexual dimorphism and phenology.</title>
        <authorList>
            <person name="Derks M.F."/>
            <person name="Smit S."/>
            <person name="Salis L."/>
            <person name="Schijlen E."/>
            <person name="Bossers A."/>
            <person name="Mateman C."/>
            <person name="Pijl A.S."/>
            <person name="de Ridder D."/>
            <person name="Groenen M.A."/>
            <person name="Visser M.E."/>
            <person name="Megens H.J."/>
        </authorList>
    </citation>
    <scope>NUCLEOTIDE SEQUENCE [LARGE SCALE GENOMIC DNA]</scope>
    <source>
        <strain evidence="1">WM2013NL</strain>
        <tissue evidence="1">Head and thorax</tissue>
    </source>
</reference>
<accession>A0A0L7KV51</accession>
<proteinExistence type="predicted"/>
<dbReference type="Proteomes" id="UP000037510">
    <property type="component" value="Unassembled WGS sequence"/>
</dbReference>
<organism evidence="1 2">
    <name type="scientific">Operophtera brumata</name>
    <name type="common">Winter moth</name>
    <name type="synonym">Phalaena brumata</name>
    <dbReference type="NCBI Taxonomy" id="104452"/>
    <lineage>
        <taxon>Eukaryota</taxon>
        <taxon>Metazoa</taxon>
        <taxon>Ecdysozoa</taxon>
        <taxon>Arthropoda</taxon>
        <taxon>Hexapoda</taxon>
        <taxon>Insecta</taxon>
        <taxon>Pterygota</taxon>
        <taxon>Neoptera</taxon>
        <taxon>Endopterygota</taxon>
        <taxon>Lepidoptera</taxon>
        <taxon>Glossata</taxon>
        <taxon>Ditrysia</taxon>
        <taxon>Geometroidea</taxon>
        <taxon>Geometridae</taxon>
        <taxon>Larentiinae</taxon>
        <taxon>Operophtera</taxon>
    </lineage>
</organism>
<gene>
    <name evidence="1" type="ORF">OBRU01_16732</name>
</gene>
<keyword evidence="2" id="KW-1185">Reference proteome</keyword>
<protein>
    <recommendedName>
        <fullName evidence="3">Nuclease HARBI1</fullName>
    </recommendedName>
</protein>
<dbReference type="AlphaFoldDB" id="A0A0L7KV51"/>
<name>A0A0L7KV51_OPEBR</name>